<feature type="non-terminal residue" evidence="1">
    <location>
        <position position="258"/>
    </location>
</feature>
<evidence type="ECO:0000313" key="1">
    <source>
        <dbReference type="EMBL" id="KAF0704196.1"/>
    </source>
</evidence>
<dbReference type="OrthoDB" id="77956at2759"/>
<protein>
    <submittedName>
        <fullName evidence="1">Uncharacterized protein</fullName>
    </submittedName>
</protein>
<organism evidence="1">
    <name type="scientific">Aphanomyces stellatus</name>
    <dbReference type="NCBI Taxonomy" id="120398"/>
    <lineage>
        <taxon>Eukaryota</taxon>
        <taxon>Sar</taxon>
        <taxon>Stramenopiles</taxon>
        <taxon>Oomycota</taxon>
        <taxon>Saprolegniomycetes</taxon>
        <taxon>Saprolegniales</taxon>
        <taxon>Verrucalvaceae</taxon>
        <taxon>Aphanomyces</taxon>
    </lineage>
</organism>
<proteinExistence type="predicted"/>
<dbReference type="EMBL" id="VJMH01003977">
    <property type="protein sequence ID" value="KAF0704196.1"/>
    <property type="molecule type" value="Genomic_DNA"/>
</dbReference>
<dbReference type="AlphaFoldDB" id="A0A6A4Z2X1"/>
<reference evidence="1" key="1">
    <citation type="submission" date="2019-06" db="EMBL/GenBank/DDBJ databases">
        <title>Genomics analysis of Aphanomyces spp. identifies a new class of oomycete effector associated with host adaptation.</title>
        <authorList>
            <person name="Gaulin E."/>
        </authorList>
    </citation>
    <scope>NUCLEOTIDE SEQUENCE</scope>
    <source>
        <strain evidence="1">CBS 578.67</strain>
    </source>
</reference>
<accession>A0A6A4Z2X1</accession>
<gene>
    <name evidence="1" type="ORF">As57867_007385</name>
</gene>
<sequence length="258" mass="29170">MREPAARQIMLQPLPLDVAVTTLRANTLYENMYSIIPYCWVDLGRAYEMAHTAIRQQRCLKSQTANAAMYLEVLLRNVVTADLTQSNFGNQLNQTILTPLRSLPHGEAWVHALLNLMWPSIEDEVQLWQQHGLAYYMLQYENRFQYGIEDKVTIGSALGLTQPIKTNSIPYIYRDKSSWSTVNIHCGFWNDMTYSISYGATLVRAAPDAYETLGHNWDTMRNGPVRTVGIALVRSVLGPLLSLDTQLILPPPSLVALV</sequence>
<comment type="caution">
    <text evidence="1">The sequence shown here is derived from an EMBL/GenBank/DDBJ whole genome shotgun (WGS) entry which is preliminary data.</text>
</comment>
<name>A0A6A4Z2X1_9STRA</name>